<evidence type="ECO:0000313" key="2">
    <source>
        <dbReference type="Proteomes" id="UP001168821"/>
    </source>
</evidence>
<sequence>MRRKTRIFGNKNNTGEQREEVMRSYREYKTRLGKSIKTAKEAAWKKLIQEIDHAVWGTECRVVTGKLGKEKAVLNETETGEQIKKVFPNKD</sequence>
<organism evidence="1 2">
    <name type="scientific">Zophobas morio</name>
    <dbReference type="NCBI Taxonomy" id="2755281"/>
    <lineage>
        <taxon>Eukaryota</taxon>
        <taxon>Metazoa</taxon>
        <taxon>Ecdysozoa</taxon>
        <taxon>Arthropoda</taxon>
        <taxon>Hexapoda</taxon>
        <taxon>Insecta</taxon>
        <taxon>Pterygota</taxon>
        <taxon>Neoptera</taxon>
        <taxon>Endopterygota</taxon>
        <taxon>Coleoptera</taxon>
        <taxon>Polyphaga</taxon>
        <taxon>Cucujiformia</taxon>
        <taxon>Tenebrionidae</taxon>
        <taxon>Zophobas</taxon>
    </lineage>
</organism>
<dbReference type="EMBL" id="JALNTZ010000007">
    <property type="protein sequence ID" value="KAJ3645636.1"/>
    <property type="molecule type" value="Genomic_DNA"/>
</dbReference>
<name>A0AA38M6V3_9CUCU</name>
<protein>
    <submittedName>
        <fullName evidence="1">Uncharacterized protein</fullName>
    </submittedName>
</protein>
<evidence type="ECO:0000313" key="1">
    <source>
        <dbReference type="EMBL" id="KAJ3645636.1"/>
    </source>
</evidence>
<reference evidence="1" key="1">
    <citation type="journal article" date="2023" name="G3 (Bethesda)">
        <title>Whole genome assemblies of Zophobas morio and Tenebrio molitor.</title>
        <authorList>
            <person name="Kaur S."/>
            <person name="Stinson S.A."/>
            <person name="diCenzo G.C."/>
        </authorList>
    </citation>
    <scope>NUCLEOTIDE SEQUENCE</scope>
    <source>
        <strain evidence="1">QUZm001</strain>
    </source>
</reference>
<accession>A0AA38M6V3</accession>
<keyword evidence="2" id="KW-1185">Reference proteome</keyword>
<comment type="caution">
    <text evidence="1">The sequence shown here is derived from an EMBL/GenBank/DDBJ whole genome shotgun (WGS) entry which is preliminary data.</text>
</comment>
<proteinExistence type="predicted"/>
<dbReference type="Proteomes" id="UP001168821">
    <property type="component" value="Unassembled WGS sequence"/>
</dbReference>
<gene>
    <name evidence="1" type="ORF">Zmor_023277</name>
</gene>
<dbReference type="AlphaFoldDB" id="A0AA38M6V3"/>